<dbReference type="GO" id="GO:0005829">
    <property type="term" value="C:cytosol"/>
    <property type="evidence" value="ECO:0007669"/>
    <property type="project" value="TreeGrafter"/>
</dbReference>
<evidence type="ECO:0000256" key="2">
    <source>
        <dbReference type="ARBA" id="ARBA00022935"/>
    </source>
</evidence>
<evidence type="ECO:0000313" key="6">
    <source>
        <dbReference type="EMBL" id="RTQ96253.1"/>
    </source>
</evidence>
<comment type="caution">
    <text evidence="6">The sequence shown here is derived from an EMBL/GenBank/DDBJ whole genome shotgun (WGS) entry which is preliminary data.</text>
</comment>
<accession>A0A3S0QY62</accession>
<dbReference type="InterPro" id="IPR009015">
    <property type="entry name" value="Fucose_isomerase_N/cen_sf"/>
</dbReference>
<dbReference type="GO" id="GO:0019569">
    <property type="term" value="P:L-arabinose catabolic process to D-xylulose 5-phosphate"/>
    <property type="evidence" value="ECO:0007669"/>
    <property type="project" value="TreeGrafter"/>
</dbReference>
<dbReference type="CDD" id="cd00578">
    <property type="entry name" value="L-fuc_L-ara-isomerases"/>
    <property type="match status" value="1"/>
</dbReference>
<keyword evidence="1" id="KW-0479">Metal-binding</keyword>
<evidence type="ECO:0000313" key="7">
    <source>
        <dbReference type="Proteomes" id="UP000276349"/>
    </source>
</evidence>
<dbReference type="OrthoDB" id="3194672at2"/>
<dbReference type="InterPro" id="IPR004216">
    <property type="entry name" value="Fuc/Ara_isomerase_C"/>
</dbReference>
<dbReference type="Proteomes" id="UP000276349">
    <property type="component" value="Unassembled WGS sequence"/>
</dbReference>
<dbReference type="InterPro" id="IPR003762">
    <property type="entry name" value="Lara_isomerase"/>
</dbReference>
<keyword evidence="5" id="KW-0119">Carbohydrate metabolism</keyword>
<sequence length="493" mass="54936">MEMEYVKPRIGIYTVGLHAYWEQFNGLKERIVSYNRFIEEKLSEDAEVYNFGLVDSVELGRQAGEYFNKNNVDLIFLHSGTYATSSIVLPVHQRCQARTIILSLQPTPQIEYDQTDTGEWLAQCVACPVPEFTNAFNRSKIPFTVISGLLGLETQGTSAICNEITNERPEAKRAWNEINEWILAAKVKRNIQNSTFGFLGNTYNGMLDMYSDFTMVQAQTGIHIEVLEMCDLAAFLETVTSTEIGEKYKQLQEMFIISEDSPTDKLARKPTEEQLLWACKVAAAQQKLVENLDALVYYYHGAHGNEYEALQSGFIFGHFLLTANHIPCAGEGDLKTAIAMKICDILEVGGSYSEIVAADYNFGTILFGHDGPFHLQIADGKPILRGMGLYHGKQGSGVSVEAKVRTGEITALGVTQTNEGILKLIISEGNSIDGPIMKIGNTQTHVKFNKQPDLYMERWFNEAPTHHCAISIGHNASVLEKTANLLNISYSTL</sequence>
<name>A0A3S0QY62_9BACI</name>
<protein>
    <submittedName>
        <fullName evidence="6">Arabinose isomerase</fullName>
    </submittedName>
</protein>
<evidence type="ECO:0000256" key="3">
    <source>
        <dbReference type="ARBA" id="ARBA00023211"/>
    </source>
</evidence>
<evidence type="ECO:0000256" key="1">
    <source>
        <dbReference type="ARBA" id="ARBA00022723"/>
    </source>
</evidence>
<organism evidence="6 7">
    <name type="scientific">Lysinibacillus telephonicus</name>
    <dbReference type="NCBI Taxonomy" id="1714840"/>
    <lineage>
        <taxon>Bacteria</taxon>
        <taxon>Bacillati</taxon>
        <taxon>Bacillota</taxon>
        <taxon>Bacilli</taxon>
        <taxon>Bacillales</taxon>
        <taxon>Bacillaceae</taxon>
        <taxon>Lysinibacillus</taxon>
    </lineage>
</organism>
<keyword evidence="7" id="KW-1185">Reference proteome</keyword>
<evidence type="ECO:0000256" key="4">
    <source>
        <dbReference type="ARBA" id="ARBA00023235"/>
    </source>
</evidence>
<dbReference type="PANTHER" id="PTHR38464">
    <property type="entry name" value="L-ARABINOSE ISOMERASE"/>
    <property type="match status" value="1"/>
</dbReference>
<dbReference type="AlphaFoldDB" id="A0A3S0QY62"/>
<dbReference type="SUPFAM" id="SSF53743">
    <property type="entry name" value="FucI/AraA N-terminal and middle domains"/>
    <property type="match status" value="1"/>
</dbReference>
<dbReference type="PANTHER" id="PTHR38464:SF1">
    <property type="entry name" value="L-ARABINOSE ISOMERASE"/>
    <property type="match status" value="1"/>
</dbReference>
<dbReference type="GO" id="GO:0008733">
    <property type="term" value="F:L-arabinose isomerase activity"/>
    <property type="evidence" value="ECO:0007669"/>
    <property type="project" value="InterPro"/>
</dbReference>
<reference evidence="6 7" key="1">
    <citation type="submission" date="2018-12" db="EMBL/GenBank/DDBJ databases">
        <authorList>
            <person name="Yu L."/>
        </authorList>
    </citation>
    <scope>NUCLEOTIDE SEQUENCE [LARGE SCALE GENOMIC DNA]</scope>
    <source>
        <strain evidence="6 7">S5H2222</strain>
    </source>
</reference>
<keyword evidence="3" id="KW-0464">Manganese</keyword>
<dbReference type="EMBL" id="RXNR01000002">
    <property type="protein sequence ID" value="RTQ96253.1"/>
    <property type="molecule type" value="Genomic_DNA"/>
</dbReference>
<proteinExistence type="predicted"/>
<evidence type="ECO:0000256" key="5">
    <source>
        <dbReference type="ARBA" id="ARBA00023277"/>
    </source>
</evidence>
<keyword evidence="2" id="KW-0054">Arabinose catabolism</keyword>
<dbReference type="GO" id="GO:0046872">
    <property type="term" value="F:metal ion binding"/>
    <property type="evidence" value="ECO:0007669"/>
    <property type="project" value="UniProtKB-KW"/>
</dbReference>
<gene>
    <name evidence="6" type="ORF">EKG35_00965</name>
</gene>
<keyword evidence="4 6" id="KW-0413">Isomerase</keyword>
<dbReference type="SUPFAM" id="SSF50443">
    <property type="entry name" value="FucI/AraA C-terminal domain-like"/>
    <property type="match status" value="1"/>
</dbReference>